<dbReference type="InterPro" id="IPR029018">
    <property type="entry name" value="Hex-like_dom2"/>
</dbReference>
<dbReference type="SUPFAM" id="SSF55545">
    <property type="entry name" value="beta-N-acetylhexosaminidase-like domain"/>
    <property type="match status" value="1"/>
</dbReference>
<comment type="similarity">
    <text evidence="2">Belongs to the glycosyl hydrolase 20 family.</text>
</comment>
<evidence type="ECO:0000256" key="2">
    <source>
        <dbReference type="ARBA" id="ARBA00006285"/>
    </source>
</evidence>
<evidence type="ECO:0000259" key="9">
    <source>
        <dbReference type="Pfam" id="PF00728"/>
    </source>
</evidence>
<dbReference type="InterPro" id="IPR025705">
    <property type="entry name" value="Beta_hexosaminidase_sua/sub"/>
</dbReference>
<evidence type="ECO:0000256" key="5">
    <source>
        <dbReference type="ARBA" id="ARBA00023180"/>
    </source>
</evidence>
<evidence type="ECO:0000256" key="8">
    <source>
        <dbReference type="SAM" id="Phobius"/>
    </source>
</evidence>
<protein>
    <recommendedName>
        <fullName evidence="3">beta-N-acetylhexosaminidase</fullName>
        <ecNumber evidence="3">3.2.1.52</ecNumber>
    </recommendedName>
</protein>
<keyword evidence="6" id="KW-0326">Glycosidase</keyword>
<name>A0A7E5WTV8_TRINI</name>
<keyword evidence="8" id="KW-1133">Transmembrane helix</keyword>
<feature type="domain" description="Glycoside hydrolase family 20 catalytic" evidence="9">
    <location>
        <begin position="621"/>
        <end position="930"/>
    </location>
</feature>
<keyword evidence="8" id="KW-0812">Transmembrane</keyword>
<evidence type="ECO:0000256" key="1">
    <source>
        <dbReference type="ARBA" id="ARBA00001231"/>
    </source>
</evidence>
<dbReference type="Pfam" id="PF00728">
    <property type="entry name" value="Glyco_hydro_20"/>
    <property type="match status" value="1"/>
</dbReference>
<sequence length="983" mass="113534">MNSDETSCSDCKLEIVEQRWTQLLLNWINKCVRPKSPVSRLNMRSLVEVVNKYKQDICCDDIDKAILSSDDIEPFIKYKYPILRLRFFWEIKDMPKKIYILNTIMLFHCCVSSIDGHVDSDICINLEKHEQEMILKFCERLTDMEVTVNNIESAIRDACEAVKYGPKTIKKPELDHRTTKVKSSNNQTSNQTSNQTTSQATSQATRKASQETSKSSEATVPSTTPNVSGVTLKESMLKKFNALKFKSSVTVLPSAVTEASSYSEVDSVVNYDNVHEKVIVPTPQIQLNVEEQKKNKKDIKIVAAEYDSDQNRRCLPLCACSRCSPTGPCCGDPGTSNTKCAQDDYLNDKYDDDNDDYIPLPKRRRKFKNILRFKKFYLVIVILLLILIAAVLLSMFIPWRPEKKKPRKTTYAHIEEFRMSEVNEPRARTFQHNSYICLKGLCQKVFEPTSDPIFLSLSRCTLQCMGPQLWPFPIGYTYFSKKIVTLATNRLEYKFQSVPSEAVHLYLAEAFKLFLGDLAKLERYNIVPRKENLTRDMLIKKMYIEMDIETDPDPRIRLDTEESYTIKVETINNQVTMKLLAASFCGMRHALETLSQLILLDQTTGYLITLSNIIIKDAPSYKYRGLMIDTGRNYIPVPDIMRTIDAMATCKLNTFHWRISDVTSFPLHLPAVPQLFEYGAYDRSLIYTKEDVKAVVKRAGIRGIRVLLEVAAPGPVGRAWSWVPEASCPTKNKNFTCNNVLCLRLAIQDSIFDILQIIYSEILDMTKIEDVFHLSDSVFSLSSCYYLIEEREGFLDKALERLKLANKGFLPKLPIIWYTTHLTRDFEARTWDRYGVQLTEWQPNPSDQFLSRYKVIHSSRWDLSCEVKKQRCRKYRTWQDMYSWKSWRNIEVFTIEGGEALLWTDLVDRGNLDYHLWPRAAAVAERLWSDVALNGSVTGAVYVRLDSHRWRMVMKSVQVQPIWPLFCSFSPGVCLEQLRHKQK</sequence>
<dbReference type="GO" id="GO:0030203">
    <property type="term" value="P:glycosaminoglycan metabolic process"/>
    <property type="evidence" value="ECO:0007669"/>
    <property type="project" value="TreeGrafter"/>
</dbReference>
<dbReference type="GO" id="GO:0005886">
    <property type="term" value="C:plasma membrane"/>
    <property type="evidence" value="ECO:0007669"/>
    <property type="project" value="TreeGrafter"/>
</dbReference>
<dbReference type="Proteomes" id="UP000322000">
    <property type="component" value="Chromosome 26"/>
</dbReference>
<evidence type="ECO:0000256" key="7">
    <source>
        <dbReference type="SAM" id="MobiDB-lite"/>
    </source>
</evidence>
<evidence type="ECO:0000259" key="10">
    <source>
        <dbReference type="Pfam" id="PF14845"/>
    </source>
</evidence>
<dbReference type="InterPro" id="IPR015883">
    <property type="entry name" value="Glyco_hydro_20_cat"/>
</dbReference>
<dbReference type="KEGG" id="tnl:113505662"/>
<dbReference type="OrthoDB" id="428480at2759"/>
<dbReference type="GO" id="GO:0016231">
    <property type="term" value="F:beta-N-acetylglucosaminidase activity"/>
    <property type="evidence" value="ECO:0007669"/>
    <property type="project" value="TreeGrafter"/>
</dbReference>
<keyword evidence="8" id="KW-0472">Membrane</keyword>
<keyword evidence="11" id="KW-1185">Reference proteome</keyword>
<dbReference type="Gene3D" id="3.20.20.80">
    <property type="entry name" value="Glycosidases"/>
    <property type="match status" value="1"/>
</dbReference>
<dbReference type="InterPro" id="IPR029019">
    <property type="entry name" value="HEX_eukaryotic_N"/>
</dbReference>
<evidence type="ECO:0000313" key="11">
    <source>
        <dbReference type="Proteomes" id="UP000322000"/>
    </source>
</evidence>
<evidence type="ECO:0000313" key="12">
    <source>
        <dbReference type="RefSeq" id="XP_026744265.1"/>
    </source>
</evidence>
<evidence type="ECO:0000256" key="6">
    <source>
        <dbReference type="ARBA" id="ARBA00023295"/>
    </source>
</evidence>
<accession>A0A7E5WTV8</accession>
<dbReference type="PANTHER" id="PTHR22600:SF3">
    <property type="entry name" value="BETA-HEXOSAMINIDASE FDL-RELATED"/>
    <property type="match status" value="1"/>
</dbReference>
<keyword evidence="4" id="KW-0378">Hydrolase</keyword>
<keyword evidence="5" id="KW-0325">Glycoprotein</keyword>
<feature type="compositionally biased region" description="Low complexity" evidence="7">
    <location>
        <begin position="183"/>
        <end position="205"/>
    </location>
</feature>
<feature type="domain" description="Beta-hexosaminidase eukaryotic type N-terminal" evidence="10">
    <location>
        <begin position="469"/>
        <end position="597"/>
    </location>
</feature>
<dbReference type="AlphaFoldDB" id="A0A7E5WTV8"/>
<proteinExistence type="inferred from homology"/>
<evidence type="ECO:0000256" key="4">
    <source>
        <dbReference type="ARBA" id="ARBA00022801"/>
    </source>
</evidence>
<dbReference type="Gene3D" id="3.30.379.10">
    <property type="entry name" value="Chitobiase/beta-hexosaminidase domain 2-like"/>
    <property type="match status" value="1"/>
</dbReference>
<organism evidence="11 12">
    <name type="scientific">Trichoplusia ni</name>
    <name type="common">Cabbage looper</name>
    <dbReference type="NCBI Taxonomy" id="7111"/>
    <lineage>
        <taxon>Eukaryota</taxon>
        <taxon>Metazoa</taxon>
        <taxon>Ecdysozoa</taxon>
        <taxon>Arthropoda</taxon>
        <taxon>Hexapoda</taxon>
        <taxon>Insecta</taxon>
        <taxon>Pterygota</taxon>
        <taxon>Neoptera</taxon>
        <taxon>Endopterygota</taxon>
        <taxon>Lepidoptera</taxon>
        <taxon>Glossata</taxon>
        <taxon>Ditrysia</taxon>
        <taxon>Noctuoidea</taxon>
        <taxon>Noctuidae</taxon>
        <taxon>Plusiinae</taxon>
        <taxon>Trichoplusia</taxon>
    </lineage>
</organism>
<reference evidence="12" key="1">
    <citation type="submission" date="2025-08" db="UniProtKB">
        <authorList>
            <consortium name="RefSeq"/>
        </authorList>
    </citation>
    <scope>IDENTIFICATION</scope>
</reference>
<dbReference type="InParanoid" id="A0A7E5WTV8"/>
<dbReference type="PRINTS" id="PR00738">
    <property type="entry name" value="GLHYDRLASE20"/>
</dbReference>
<feature type="compositionally biased region" description="Polar residues" evidence="7">
    <location>
        <begin position="206"/>
        <end position="228"/>
    </location>
</feature>
<dbReference type="PANTHER" id="PTHR22600">
    <property type="entry name" value="BETA-HEXOSAMINIDASE"/>
    <property type="match status" value="1"/>
</dbReference>
<evidence type="ECO:0000256" key="3">
    <source>
        <dbReference type="ARBA" id="ARBA00012663"/>
    </source>
</evidence>
<feature type="region of interest" description="Disordered" evidence="7">
    <location>
        <begin position="173"/>
        <end position="228"/>
    </location>
</feature>
<dbReference type="RefSeq" id="XP_026744265.1">
    <property type="nucleotide sequence ID" value="XM_026888464.1"/>
</dbReference>
<dbReference type="Pfam" id="PF14845">
    <property type="entry name" value="Glycohydro_20b2"/>
    <property type="match status" value="1"/>
</dbReference>
<dbReference type="GeneID" id="113505662"/>
<dbReference type="InterPro" id="IPR017853">
    <property type="entry name" value="GH"/>
</dbReference>
<feature type="transmembrane region" description="Helical" evidence="8">
    <location>
        <begin position="376"/>
        <end position="399"/>
    </location>
</feature>
<dbReference type="EC" id="3.2.1.52" evidence="3"/>
<comment type="catalytic activity">
    <reaction evidence="1">
        <text>Hydrolysis of terminal non-reducing N-acetyl-D-hexosamine residues in N-acetyl-beta-D-hexosaminides.</text>
        <dbReference type="EC" id="3.2.1.52"/>
    </reaction>
</comment>
<gene>
    <name evidence="12" type="primary">LOC113505662</name>
</gene>
<dbReference type="SUPFAM" id="SSF51445">
    <property type="entry name" value="(Trans)glycosidases"/>
    <property type="match status" value="1"/>
</dbReference>
<dbReference type="GO" id="GO:0005975">
    <property type="term" value="P:carbohydrate metabolic process"/>
    <property type="evidence" value="ECO:0007669"/>
    <property type="project" value="InterPro"/>
</dbReference>